<organism evidence="2 3">
    <name type="scientific">Tuber magnatum</name>
    <name type="common">white Piedmont truffle</name>
    <dbReference type="NCBI Taxonomy" id="42249"/>
    <lineage>
        <taxon>Eukaryota</taxon>
        <taxon>Fungi</taxon>
        <taxon>Dikarya</taxon>
        <taxon>Ascomycota</taxon>
        <taxon>Pezizomycotina</taxon>
        <taxon>Pezizomycetes</taxon>
        <taxon>Pezizales</taxon>
        <taxon>Tuberaceae</taxon>
        <taxon>Tuber</taxon>
    </lineage>
</organism>
<keyword evidence="3" id="KW-1185">Reference proteome</keyword>
<dbReference type="PANTHER" id="PTHR35395">
    <property type="entry name" value="DUF6536 DOMAIN-CONTAINING PROTEIN"/>
    <property type="match status" value="1"/>
</dbReference>
<keyword evidence="1" id="KW-0472">Membrane</keyword>
<comment type="caution">
    <text evidence="2">The sequence shown here is derived from an EMBL/GenBank/DDBJ whole genome shotgun (WGS) entry which is preliminary data.</text>
</comment>
<name>A0A317SGN5_9PEZI</name>
<evidence type="ECO:0000256" key="1">
    <source>
        <dbReference type="SAM" id="Phobius"/>
    </source>
</evidence>
<dbReference type="PANTHER" id="PTHR35395:SF1">
    <property type="entry name" value="DUF6536 DOMAIN-CONTAINING PROTEIN"/>
    <property type="match status" value="1"/>
</dbReference>
<dbReference type="STRING" id="42249.A0A317SGN5"/>
<keyword evidence="1" id="KW-0812">Transmembrane</keyword>
<gene>
    <name evidence="2" type="ORF">C7212DRAFT_365968</name>
</gene>
<keyword evidence="1" id="KW-1133">Transmembrane helix</keyword>
<feature type="transmembrane region" description="Helical" evidence="1">
    <location>
        <begin position="215"/>
        <end position="234"/>
    </location>
</feature>
<accession>A0A317SGN5</accession>
<dbReference type="Proteomes" id="UP000246991">
    <property type="component" value="Unassembled WGS sequence"/>
</dbReference>
<dbReference type="OrthoDB" id="5429634at2759"/>
<dbReference type="EMBL" id="PYWC01000075">
    <property type="protein sequence ID" value="PWW73704.1"/>
    <property type="molecule type" value="Genomic_DNA"/>
</dbReference>
<proteinExistence type="predicted"/>
<reference evidence="2 3" key="1">
    <citation type="submission" date="2018-03" db="EMBL/GenBank/DDBJ databases">
        <title>Genomes of Pezizomycetes fungi and the evolution of truffles.</title>
        <authorList>
            <person name="Murat C."/>
            <person name="Payen T."/>
            <person name="Noel B."/>
            <person name="Kuo A."/>
            <person name="Martin F.M."/>
        </authorList>
    </citation>
    <scope>NUCLEOTIDE SEQUENCE [LARGE SCALE GENOMIC DNA]</scope>
    <source>
        <strain evidence="2">091103-1</strain>
    </source>
</reference>
<feature type="transmembrane region" description="Helical" evidence="1">
    <location>
        <begin position="317"/>
        <end position="339"/>
    </location>
</feature>
<feature type="transmembrane region" description="Helical" evidence="1">
    <location>
        <begin position="276"/>
        <end position="297"/>
    </location>
</feature>
<evidence type="ECO:0000313" key="3">
    <source>
        <dbReference type="Proteomes" id="UP000246991"/>
    </source>
</evidence>
<feature type="transmembrane region" description="Helical" evidence="1">
    <location>
        <begin position="359"/>
        <end position="385"/>
    </location>
</feature>
<sequence length="423" mass="46667">MSEDQADHYEVPLLSSVLQGYNTKAQSYEDLTLSKCIEAYSTGFLSSHRNLFLITKHSSNTTYNNTILRTMKVEGANTLPGSWICAGYSLDFMTVLSSLSACDANAQASPVAKGLPWQVTVVGGDEVEISGCKSEKTAENASMVIAIARSREPTLVTLGDALQSFLRIPDPTTIGMCFADQRFVKRERRSVLRTVPGQWKYKRVRRWWTSASKTRWITCNLLCLTVIILGGWLLRSGMERDGEYFQTDIISIVSIGFRNLSEATLLANLPQTILSFLYLTYNSLFTCMLSGYELSLFSHHHRTLCVTSPRPGQRSTYWLQIPYNYAIPLMALSGLLHWLTSESIFLARVEMSDPLGKEISATINGLGYSCIAIILVLMLAALALLTPAGMGYRPFAAEITTTGGCSAAISAASHSRGGTWRLL</sequence>
<evidence type="ECO:0000313" key="2">
    <source>
        <dbReference type="EMBL" id="PWW73704.1"/>
    </source>
</evidence>
<protein>
    <submittedName>
        <fullName evidence="2">Uncharacterized protein</fullName>
    </submittedName>
</protein>
<dbReference type="AlphaFoldDB" id="A0A317SGN5"/>